<organism evidence="2 3">
    <name type="scientific">Candidatus Methylospira mobilis</name>
    <dbReference type="NCBI Taxonomy" id="1808979"/>
    <lineage>
        <taxon>Bacteria</taxon>
        <taxon>Pseudomonadati</taxon>
        <taxon>Pseudomonadota</taxon>
        <taxon>Gammaproteobacteria</taxon>
        <taxon>Methylococcales</taxon>
        <taxon>Methylococcaceae</taxon>
        <taxon>Candidatus Methylospira</taxon>
    </lineage>
</organism>
<evidence type="ECO:0000313" key="2">
    <source>
        <dbReference type="EMBL" id="QFY42299.1"/>
    </source>
</evidence>
<gene>
    <name evidence="2" type="ORF">F6R98_06390</name>
</gene>
<dbReference type="EMBL" id="CP044205">
    <property type="protein sequence ID" value="QFY42299.1"/>
    <property type="molecule type" value="Genomic_DNA"/>
</dbReference>
<keyword evidence="1" id="KW-0812">Transmembrane</keyword>
<keyword evidence="1" id="KW-0472">Membrane</keyword>
<dbReference type="KEGG" id="mmob:F6R98_06390"/>
<sequence length="208" mass="22905">MQPVTLKMRGLLFLYSTQNLVGCLLAMGGLGLFFSGLIADWWFPIVVGLYAVGWFAVPGDKELELRIRNETTQSDLTEGIEELIDKSRSKLPQEAVDRLLQIRDVVVALAPKLFAGGIAMNSSISLVNAVNRDLPETVQNYLRLPAAFATLHVIDNGKTSKQLLIDQLDLLSGQLSKIAESVYKEDADALVVNGRFLQEKFHAVSFIG</sequence>
<dbReference type="RefSeq" id="WP_153248280.1">
    <property type="nucleotide sequence ID" value="NZ_CP044205.1"/>
</dbReference>
<dbReference type="Proteomes" id="UP000325755">
    <property type="component" value="Chromosome"/>
</dbReference>
<evidence type="ECO:0000256" key="1">
    <source>
        <dbReference type="SAM" id="Phobius"/>
    </source>
</evidence>
<feature type="transmembrane region" description="Helical" evidence="1">
    <location>
        <begin position="41"/>
        <end position="59"/>
    </location>
</feature>
<dbReference type="InParanoid" id="A0A5Q0BFJ2"/>
<protein>
    <recommendedName>
        <fullName evidence="4">5-bromo-4-chloroindolyl phosphate hydrolase</fullName>
    </recommendedName>
</protein>
<dbReference type="AlphaFoldDB" id="A0A5Q0BFJ2"/>
<keyword evidence="1" id="KW-1133">Transmembrane helix</keyword>
<reference evidence="2 3" key="1">
    <citation type="submission" date="2019-09" db="EMBL/GenBank/DDBJ databases">
        <title>Ecophysiology of the spiral-shaped methanotroph Methylospira mobilis as revealed by the complete genome sequence.</title>
        <authorList>
            <person name="Oshkin I.Y."/>
            <person name="Dedysh S.N."/>
            <person name="Miroshnikov K."/>
            <person name="Danilova O.V."/>
            <person name="Hakobyan A."/>
            <person name="Liesack W."/>
        </authorList>
    </citation>
    <scope>NUCLEOTIDE SEQUENCE [LARGE SCALE GENOMIC DNA]</scope>
    <source>
        <strain evidence="2 3">Shm1</strain>
    </source>
</reference>
<accession>A0A5Q0BFJ2</accession>
<evidence type="ECO:0008006" key="4">
    <source>
        <dbReference type="Google" id="ProtNLM"/>
    </source>
</evidence>
<keyword evidence="3" id="KW-1185">Reference proteome</keyword>
<evidence type="ECO:0000313" key="3">
    <source>
        <dbReference type="Proteomes" id="UP000325755"/>
    </source>
</evidence>
<feature type="transmembrane region" description="Helical" evidence="1">
    <location>
        <begin position="12"/>
        <end position="35"/>
    </location>
</feature>
<name>A0A5Q0BFJ2_9GAMM</name>
<dbReference type="OrthoDB" id="67304at2"/>
<proteinExistence type="predicted"/>